<evidence type="ECO:0000256" key="5">
    <source>
        <dbReference type="ARBA" id="ARBA00048391"/>
    </source>
</evidence>
<evidence type="ECO:0000256" key="4">
    <source>
        <dbReference type="ARBA" id="ARBA00022691"/>
    </source>
</evidence>
<keyword evidence="3" id="KW-0808">Transferase</keyword>
<dbReference type="EC" id="2.1.1.297" evidence="1"/>
<evidence type="ECO:0000313" key="8">
    <source>
        <dbReference type="Proteomes" id="UP000682134"/>
    </source>
</evidence>
<dbReference type="PANTHER" id="PTHR18895:SF74">
    <property type="entry name" value="MTRF1L RELEASE FACTOR GLUTAMINE METHYLTRANSFERASE"/>
    <property type="match status" value="1"/>
</dbReference>
<evidence type="ECO:0000256" key="1">
    <source>
        <dbReference type="ARBA" id="ARBA00012771"/>
    </source>
</evidence>
<keyword evidence="2" id="KW-0489">Methyltransferase</keyword>
<dbReference type="SUPFAM" id="SSF53335">
    <property type="entry name" value="S-adenosyl-L-methionine-dependent methyltransferases"/>
    <property type="match status" value="1"/>
</dbReference>
<dbReference type="NCBIfam" id="TIGR00536">
    <property type="entry name" value="hemK_fam"/>
    <property type="match status" value="1"/>
</dbReference>
<name>A0A940SHP7_9BACI</name>
<sequence>MSLGNNLDDSKGDTIFSLIVTKLRAAGCVFAEEEARLLISTAQTQGDLADMVNQRVSGLPLEYVVGWAEFCGVRIAIDPGVFVPRPRTEFLVNQAITITHPGSVVVDLCCGSGAVGVALANAMDGIELHATDIDTAAVQCARRNIIPMGGCVYEGDLYESLPTNLKGRVNILIANAPYVPTKAVELLPREARLHEARVALDGGLDGLDIQRRVAESATMWLAPGGYLLIETSVKQAPQTSEIFSRNGLIPHVVYSEELDATVVIGTRLTNKRE</sequence>
<dbReference type="RefSeq" id="WP_209402176.1">
    <property type="nucleotide sequence ID" value="NZ_JAGIYQ010000001.1"/>
</dbReference>
<dbReference type="InterPro" id="IPR022446">
    <property type="entry name" value="MeTrfrase_put"/>
</dbReference>
<keyword evidence="8" id="KW-1185">Reference proteome</keyword>
<evidence type="ECO:0000259" key="6">
    <source>
        <dbReference type="Pfam" id="PF05175"/>
    </source>
</evidence>
<keyword evidence="4" id="KW-0949">S-adenosyl-L-methionine</keyword>
<dbReference type="Gene3D" id="3.40.50.150">
    <property type="entry name" value="Vaccinia Virus protein VP39"/>
    <property type="match status" value="1"/>
</dbReference>
<accession>A0A940SHP7</accession>
<dbReference type="CDD" id="cd02440">
    <property type="entry name" value="AdoMet_MTases"/>
    <property type="match status" value="1"/>
</dbReference>
<dbReference type="InterPro" id="IPR004556">
    <property type="entry name" value="HemK-like"/>
</dbReference>
<dbReference type="InterPro" id="IPR029063">
    <property type="entry name" value="SAM-dependent_MTases_sf"/>
</dbReference>
<dbReference type="Proteomes" id="UP000682134">
    <property type="component" value="Unassembled WGS sequence"/>
</dbReference>
<dbReference type="EMBL" id="JAGIYQ010000001">
    <property type="protein sequence ID" value="MBP0723721.1"/>
    <property type="molecule type" value="Genomic_DNA"/>
</dbReference>
<dbReference type="GO" id="GO:0102559">
    <property type="term" value="F:peptide chain release factor N(5)-glutamine methyltransferase activity"/>
    <property type="evidence" value="ECO:0007669"/>
    <property type="project" value="UniProtKB-EC"/>
</dbReference>
<dbReference type="GO" id="GO:0032259">
    <property type="term" value="P:methylation"/>
    <property type="evidence" value="ECO:0007669"/>
    <property type="project" value="UniProtKB-KW"/>
</dbReference>
<dbReference type="AlphaFoldDB" id="A0A940SHP7"/>
<dbReference type="InterPro" id="IPR007848">
    <property type="entry name" value="Small_mtfrase_dom"/>
</dbReference>
<dbReference type="InterPro" id="IPR050320">
    <property type="entry name" value="N5-glutamine_MTase"/>
</dbReference>
<dbReference type="NCBIfam" id="TIGR03704">
    <property type="entry name" value="PrmC_rel_meth"/>
    <property type="match status" value="1"/>
</dbReference>
<comment type="catalytic activity">
    <reaction evidence="5">
        <text>L-glutaminyl-[peptide chain release factor] + S-adenosyl-L-methionine = N(5)-methyl-L-glutaminyl-[peptide chain release factor] + S-adenosyl-L-homocysteine + H(+)</text>
        <dbReference type="Rhea" id="RHEA:42896"/>
        <dbReference type="Rhea" id="RHEA-COMP:10271"/>
        <dbReference type="Rhea" id="RHEA-COMP:10272"/>
        <dbReference type="ChEBI" id="CHEBI:15378"/>
        <dbReference type="ChEBI" id="CHEBI:30011"/>
        <dbReference type="ChEBI" id="CHEBI:57856"/>
        <dbReference type="ChEBI" id="CHEBI:59789"/>
        <dbReference type="ChEBI" id="CHEBI:61891"/>
        <dbReference type="EC" id="2.1.1.297"/>
    </reaction>
</comment>
<evidence type="ECO:0000256" key="3">
    <source>
        <dbReference type="ARBA" id="ARBA00022679"/>
    </source>
</evidence>
<gene>
    <name evidence="7" type="ORF">J5Y03_00815</name>
</gene>
<proteinExistence type="predicted"/>
<organism evidence="7 8">
    <name type="scientific">Gottfriedia endophytica</name>
    <dbReference type="NCBI Taxonomy" id="2820819"/>
    <lineage>
        <taxon>Bacteria</taxon>
        <taxon>Bacillati</taxon>
        <taxon>Bacillota</taxon>
        <taxon>Bacilli</taxon>
        <taxon>Bacillales</taxon>
        <taxon>Bacillaceae</taxon>
        <taxon>Gottfriedia</taxon>
    </lineage>
</organism>
<comment type="caution">
    <text evidence="7">The sequence shown here is derived from an EMBL/GenBank/DDBJ whole genome shotgun (WGS) entry which is preliminary data.</text>
</comment>
<feature type="domain" description="Methyltransferase small" evidence="6">
    <location>
        <begin position="88"/>
        <end position="201"/>
    </location>
</feature>
<dbReference type="PANTHER" id="PTHR18895">
    <property type="entry name" value="HEMK METHYLTRANSFERASE"/>
    <property type="match status" value="1"/>
</dbReference>
<evidence type="ECO:0000256" key="2">
    <source>
        <dbReference type="ARBA" id="ARBA00022603"/>
    </source>
</evidence>
<evidence type="ECO:0000313" key="7">
    <source>
        <dbReference type="EMBL" id="MBP0723721.1"/>
    </source>
</evidence>
<protein>
    <recommendedName>
        <fullName evidence="1">peptide chain release factor N(5)-glutamine methyltransferase</fullName>
        <ecNumber evidence="1">2.1.1.297</ecNumber>
    </recommendedName>
</protein>
<dbReference type="Pfam" id="PF05175">
    <property type="entry name" value="MTS"/>
    <property type="match status" value="1"/>
</dbReference>
<reference evidence="7" key="1">
    <citation type="submission" date="2021-04" db="EMBL/GenBank/DDBJ databases">
        <title>Genome seq and assembly of Bacillus sp.</title>
        <authorList>
            <person name="Chhetri G."/>
        </authorList>
    </citation>
    <scope>NUCLEOTIDE SEQUENCE</scope>
    <source>
        <strain evidence="7">RG28</strain>
    </source>
</reference>